<dbReference type="Proteomes" id="UP001106592">
    <property type="component" value="Unassembled WGS sequence"/>
</dbReference>
<evidence type="ECO:0000259" key="1">
    <source>
        <dbReference type="PROSITE" id="PS51186"/>
    </source>
</evidence>
<dbReference type="GO" id="GO:0016747">
    <property type="term" value="F:acyltransferase activity, transferring groups other than amino-acyl groups"/>
    <property type="evidence" value="ECO:0007669"/>
    <property type="project" value="InterPro"/>
</dbReference>
<dbReference type="Pfam" id="PF00583">
    <property type="entry name" value="Acetyltransf_1"/>
    <property type="match status" value="1"/>
</dbReference>
<sequence length="161" mass="17569">MHLQLIHYAEMTPAQRACLAAIEVLPAQRAFAGDIEGALYTLGGAKGDDVRGLALLADEVPRAFMLLKRGAHLPAWARTDAATLHALQVDWRQQGRGLGRSCLAQLPQRVREVWPQVGCLQLSVDADNQAALGLYRAAGWVDTGEGYKGRTGYERQMTLAF</sequence>
<dbReference type="EC" id="2.3.1.-" evidence="2"/>
<comment type="caution">
    <text evidence="2">The sequence shown here is derived from an EMBL/GenBank/DDBJ whole genome shotgun (WGS) entry which is preliminary data.</text>
</comment>
<dbReference type="PROSITE" id="PS51186">
    <property type="entry name" value="GNAT"/>
    <property type="match status" value="1"/>
</dbReference>
<feature type="domain" description="N-acetyltransferase" evidence="1">
    <location>
        <begin position="22"/>
        <end position="160"/>
    </location>
</feature>
<evidence type="ECO:0000313" key="2">
    <source>
        <dbReference type="EMBL" id="MBV6288020.1"/>
    </source>
</evidence>
<reference evidence="2" key="2">
    <citation type="journal article" date="2023" name="Plant Pathol.">
        <title>Dismantling and reorganizing Pseudomonas marginalis sensu#lato.</title>
        <authorList>
            <person name="Sawada H."/>
            <person name="Fujikawa T."/>
            <person name="Satou M."/>
        </authorList>
    </citation>
    <scope>NUCLEOTIDE SEQUENCE</scope>
    <source>
        <strain evidence="2">MAFF 301350</strain>
    </source>
</reference>
<dbReference type="RefSeq" id="WP_217976041.1">
    <property type="nucleotide sequence ID" value="NZ_JAHTBI010000046.1"/>
</dbReference>
<evidence type="ECO:0000313" key="3">
    <source>
        <dbReference type="Proteomes" id="UP001106592"/>
    </source>
</evidence>
<keyword evidence="2" id="KW-0012">Acyltransferase</keyword>
<proteinExistence type="predicted"/>
<organism evidence="2 3">
    <name type="scientific">Pseudomonas aegrilactucae</name>
    <dbReference type="NCBI Taxonomy" id="2854028"/>
    <lineage>
        <taxon>Bacteria</taxon>
        <taxon>Pseudomonadati</taxon>
        <taxon>Pseudomonadota</taxon>
        <taxon>Gammaproteobacteria</taxon>
        <taxon>Pseudomonadales</taxon>
        <taxon>Pseudomonadaceae</taxon>
        <taxon>Pseudomonas</taxon>
    </lineage>
</organism>
<reference evidence="2" key="1">
    <citation type="journal article" date="2022" name="Int. J. Syst. Evol. Microbiol.">
        <title>Pseudomonas aegrilactucae sp. nov. and Pseudomonas morbosilactucae sp. nov., pathogens causing bacterial rot of lettuce in Japan.</title>
        <authorList>
            <person name="Sawada H."/>
            <person name="Fujikawa T."/>
            <person name="Satou M."/>
        </authorList>
    </citation>
    <scope>NUCLEOTIDE SEQUENCE</scope>
    <source>
        <strain evidence="2">MAFF 301350</strain>
    </source>
</reference>
<accession>A0A9Q3AF19</accession>
<protein>
    <submittedName>
        <fullName evidence="2">GNAT family N-acetyltransferase</fullName>
        <ecNumber evidence="2">2.3.1.-</ecNumber>
    </submittedName>
</protein>
<keyword evidence="3" id="KW-1185">Reference proteome</keyword>
<dbReference type="AlphaFoldDB" id="A0A9Q3AF19"/>
<dbReference type="EMBL" id="JAHTBI010000046">
    <property type="protein sequence ID" value="MBV6288020.1"/>
    <property type="molecule type" value="Genomic_DNA"/>
</dbReference>
<gene>
    <name evidence="2" type="ORF">KUO17_13440</name>
</gene>
<keyword evidence="2" id="KW-0808">Transferase</keyword>
<dbReference type="InterPro" id="IPR000182">
    <property type="entry name" value="GNAT_dom"/>
</dbReference>
<name>A0A9Q3AF19_9PSED</name>